<accession>A0A9N9JGV7</accession>
<feature type="non-terminal residue" evidence="2">
    <location>
        <position position="52"/>
    </location>
</feature>
<evidence type="ECO:0000313" key="3">
    <source>
        <dbReference type="Proteomes" id="UP000789342"/>
    </source>
</evidence>
<dbReference type="Pfam" id="PF13881">
    <property type="entry name" value="Rad60-SLD_2"/>
    <property type="match status" value="1"/>
</dbReference>
<proteinExistence type="predicted"/>
<dbReference type="InterPro" id="IPR029071">
    <property type="entry name" value="Ubiquitin-like_domsf"/>
</dbReference>
<sequence length="52" mass="5669">WAEEAPAAVSCLKIVYRGRLLDDDTTLESNKIPCGQSTVVHLAIKNVQDDGK</sequence>
<dbReference type="OrthoDB" id="1043111at2759"/>
<evidence type="ECO:0000313" key="2">
    <source>
        <dbReference type="EMBL" id="CAG8779999.1"/>
    </source>
</evidence>
<comment type="caution">
    <text evidence="2">The sequence shown here is derived from an EMBL/GenBank/DDBJ whole genome shotgun (WGS) entry which is preliminary data.</text>
</comment>
<gene>
    <name evidence="2" type="ORF">AMORRO_LOCUS17240</name>
</gene>
<name>A0A9N9JGV7_9GLOM</name>
<dbReference type="SUPFAM" id="SSF54236">
    <property type="entry name" value="Ubiquitin-like"/>
    <property type="match status" value="1"/>
</dbReference>
<evidence type="ECO:0000259" key="1">
    <source>
        <dbReference type="Pfam" id="PF13881"/>
    </source>
</evidence>
<dbReference type="InterPro" id="IPR039540">
    <property type="entry name" value="UBL3-like_ubiquitin_dom"/>
</dbReference>
<feature type="non-terminal residue" evidence="2">
    <location>
        <position position="1"/>
    </location>
</feature>
<dbReference type="Gene3D" id="3.10.20.90">
    <property type="entry name" value="Phosphatidylinositol 3-kinase Catalytic Subunit, Chain A, domain 1"/>
    <property type="match status" value="1"/>
</dbReference>
<protein>
    <submittedName>
        <fullName evidence="2">3146_t:CDS:1</fullName>
    </submittedName>
</protein>
<dbReference type="EMBL" id="CAJVPV010051928">
    <property type="protein sequence ID" value="CAG8779999.1"/>
    <property type="molecule type" value="Genomic_DNA"/>
</dbReference>
<reference evidence="2" key="1">
    <citation type="submission" date="2021-06" db="EMBL/GenBank/DDBJ databases">
        <authorList>
            <person name="Kallberg Y."/>
            <person name="Tangrot J."/>
            <person name="Rosling A."/>
        </authorList>
    </citation>
    <scope>NUCLEOTIDE SEQUENCE</scope>
    <source>
        <strain evidence="2">CL551</strain>
    </source>
</reference>
<dbReference type="Proteomes" id="UP000789342">
    <property type="component" value="Unassembled WGS sequence"/>
</dbReference>
<organism evidence="2 3">
    <name type="scientific">Acaulospora morrowiae</name>
    <dbReference type="NCBI Taxonomy" id="94023"/>
    <lineage>
        <taxon>Eukaryota</taxon>
        <taxon>Fungi</taxon>
        <taxon>Fungi incertae sedis</taxon>
        <taxon>Mucoromycota</taxon>
        <taxon>Glomeromycotina</taxon>
        <taxon>Glomeromycetes</taxon>
        <taxon>Diversisporales</taxon>
        <taxon>Acaulosporaceae</taxon>
        <taxon>Acaulospora</taxon>
    </lineage>
</organism>
<feature type="domain" description="UBL3-like ubiquitin" evidence="1">
    <location>
        <begin position="3"/>
        <end position="46"/>
    </location>
</feature>
<keyword evidence="3" id="KW-1185">Reference proteome</keyword>
<dbReference type="AlphaFoldDB" id="A0A9N9JGV7"/>